<keyword evidence="1" id="KW-1133">Transmembrane helix</keyword>
<reference evidence="2 3" key="1">
    <citation type="submission" date="2015-11" db="EMBL/GenBank/DDBJ databases">
        <title>Evidence for parallel genomic evolution in an endosymbiosis of termite gut flagellates.</title>
        <authorList>
            <person name="Zheng H."/>
        </authorList>
    </citation>
    <scope>NUCLEOTIDE SEQUENCE [LARGE SCALE GENOMIC DNA]</scope>
    <source>
        <strain evidence="2 3">CET450</strain>
    </source>
</reference>
<dbReference type="EMBL" id="LNVX01000794">
    <property type="protein sequence ID" value="OEG69238.1"/>
    <property type="molecule type" value="Genomic_DNA"/>
</dbReference>
<sequence length="71" mass="8300">MWRVPPFLCRKFIIAVPYYISAFCRFVFQRSLYKIRKKDPAGDAGKYLSGVFFLDLERKSGKKAGYKLQGQ</sequence>
<gene>
    <name evidence="2" type="ORF">ATZ36_02270</name>
</gene>
<protein>
    <submittedName>
        <fullName evidence="2">Uncharacterized protein</fullName>
    </submittedName>
</protein>
<name>A0A1E5IGU9_ENDTX</name>
<keyword evidence="1" id="KW-0472">Membrane</keyword>
<evidence type="ECO:0000313" key="3">
    <source>
        <dbReference type="Proteomes" id="UP000095237"/>
    </source>
</evidence>
<evidence type="ECO:0000313" key="2">
    <source>
        <dbReference type="EMBL" id="OEG69238.1"/>
    </source>
</evidence>
<comment type="caution">
    <text evidence="2">The sequence shown here is derived from an EMBL/GenBank/DDBJ whole genome shotgun (WGS) entry which is preliminary data.</text>
</comment>
<proteinExistence type="predicted"/>
<feature type="transmembrane region" description="Helical" evidence="1">
    <location>
        <begin position="12"/>
        <end position="28"/>
    </location>
</feature>
<accession>A0A1E5IGU9</accession>
<dbReference type="Proteomes" id="UP000095237">
    <property type="component" value="Unassembled WGS sequence"/>
</dbReference>
<evidence type="ECO:0000256" key="1">
    <source>
        <dbReference type="SAM" id="Phobius"/>
    </source>
</evidence>
<organism evidence="2 3">
    <name type="scientific">Endomicrobium trichonymphae</name>
    <dbReference type="NCBI Taxonomy" id="1408204"/>
    <lineage>
        <taxon>Bacteria</taxon>
        <taxon>Pseudomonadati</taxon>
        <taxon>Elusimicrobiota</taxon>
        <taxon>Endomicrobiia</taxon>
        <taxon>Endomicrobiales</taxon>
        <taxon>Endomicrobiaceae</taxon>
        <taxon>Candidatus Endomicrobiellum</taxon>
    </lineage>
</organism>
<dbReference type="AlphaFoldDB" id="A0A1E5IGU9"/>
<keyword evidence="1" id="KW-0812">Transmembrane</keyword>
<keyword evidence="3" id="KW-1185">Reference proteome</keyword>